<evidence type="ECO:0000256" key="1">
    <source>
        <dbReference type="ARBA" id="ARBA00022723"/>
    </source>
</evidence>
<dbReference type="PROSITE" id="PS00518">
    <property type="entry name" value="ZF_RING_1"/>
    <property type="match status" value="1"/>
</dbReference>
<reference evidence="7" key="1">
    <citation type="journal article" date="2020" name="Cell">
        <title>Large-Scale Comparative Analyses of Tick Genomes Elucidate Their Genetic Diversity and Vector Capacities.</title>
        <authorList>
            <consortium name="Tick Genome and Microbiome Consortium (TIGMIC)"/>
            <person name="Jia N."/>
            <person name="Wang J."/>
            <person name="Shi W."/>
            <person name="Du L."/>
            <person name="Sun Y."/>
            <person name="Zhan W."/>
            <person name="Jiang J.F."/>
            <person name="Wang Q."/>
            <person name="Zhang B."/>
            <person name="Ji P."/>
            <person name="Bell-Sakyi L."/>
            <person name="Cui X.M."/>
            <person name="Yuan T.T."/>
            <person name="Jiang B.G."/>
            <person name="Yang W.F."/>
            <person name="Lam T.T."/>
            <person name="Chang Q.C."/>
            <person name="Ding S.J."/>
            <person name="Wang X.J."/>
            <person name="Zhu J.G."/>
            <person name="Ruan X.D."/>
            <person name="Zhao L."/>
            <person name="Wei J.T."/>
            <person name="Ye R.Z."/>
            <person name="Que T.C."/>
            <person name="Du C.H."/>
            <person name="Zhou Y.H."/>
            <person name="Cheng J.X."/>
            <person name="Dai P.F."/>
            <person name="Guo W.B."/>
            <person name="Han X.H."/>
            <person name="Huang E.J."/>
            <person name="Li L.F."/>
            <person name="Wei W."/>
            <person name="Gao Y.C."/>
            <person name="Liu J.Z."/>
            <person name="Shao H.Z."/>
            <person name="Wang X."/>
            <person name="Wang C.C."/>
            <person name="Yang T.C."/>
            <person name="Huo Q.B."/>
            <person name="Li W."/>
            <person name="Chen H.Y."/>
            <person name="Chen S.E."/>
            <person name="Zhou L.G."/>
            <person name="Ni X.B."/>
            <person name="Tian J.H."/>
            <person name="Sheng Y."/>
            <person name="Liu T."/>
            <person name="Pan Y.S."/>
            <person name="Xia L.Y."/>
            <person name="Li J."/>
            <person name="Zhao F."/>
            <person name="Cao W.C."/>
        </authorList>
    </citation>
    <scope>NUCLEOTIDE SEQUENCE</scope>
    <source>
        <strain evidence="7">Rmic-2018</strain>
    </source>
</reference>
<dbReference type="InterPro" id="IPR001841">
    <property type="entry name" value="Znf_RING"/>
</dbReference>
<dbReference type="SUPFAM" id="SSF57850">
    <property type="entry name" value="RING/U-box"/>
    <property type="match status" value="1"/>
</dbReference>
<keyword evidence="8" id="KW-1185">Reference proteome</keyword>
<keyword evidence="3" id="KW-0862">Zinc</keyword>
<proteinExistence type="predicted"/>
<dbReference type="EMBL" id="JABSTU010000005">
    <property type="protein sequence ID" value="KAH8029458.1"/>
    <property type="molecule type" value="Genomic_DNA"/>
</dbReference>
<feature type="compositionally biased region" description="Basic and acidic residues" evidence="5">
    <location>
        <begin position="186"/>
        <end position="202"/>
    </location>
</feature>
<dbReference type="PROSITE" id="PS50089">
    <property type="entry name" value="ZF_RING_2"/>
    <property type="match status" value="1"/>
</dbReference>
<dbReference type="VEuPathDB" id="VectorBase:LOC119163899"/>
<evidence type="ECO:0000256" key="2">
    <source>
        <dbReference type="ARBA" id="ARBA00022771"/>
    </source>
</evidence>
<dbReference type="GO" id="GO:0008270">
    <property type="term" value="F:zinc ion binding"/>
    <property type="evidence" value="ECO:0007669"/>
    <property type="project" value="UniProtKB-KW"/>
</dbReference>
<reference evidence="7" key="2">
    <citation type="submission" date="2021-09" db="EMBL/GenBank/DDBJ databases">
        <authorList>
            <person name="Jia N."/>
            <person name="Wang J."/>
            <person name="Shi W."/>
            <person name="Du L."/>
            <person name="Sun Y."/>
            <person name="Zhan W."/>
            <person name="Jiang J."/>
            <person name="Wang Q."/>
            <person name="Zhang B."/>
            <person name="Ji P."/>
            <person name="Sakyi L.B."/>
            <person name="Cui X."/>
            <person name="Yuan T."/>
            <person name="Jiang B."/>
            <person name="Yang W."/>
            <person name="Lam T.T.-Y."/>
            <person name="Chang Q."/>
            <person name="Ding S."/>
            <person name="Wang X."/>
            <person name="Zhu J."/>
            <person name="Ruan X."/>
            <person name="Zhao L."/>
            <person name="Wei J."/>
            <person name="Que T."/>
            <person name="Du C."/>
            <person name="Cheng J."/>
            <person name="Dai P."/>
            <person name="Han X."/>
            <person name="Huang E."/>
            <person name="Gao Y."/>
            <person name="Liu J."/>
            <person name="Shao H."/>
            <person name="Ye R."/>
            <person name="Li L."/>
            <person name="Wei W."/>
            <person name="Wang X."/>
            <person name="Wang C."/>
            <person name="Huo Q."/>
            <person name="Li W."/>
            <person name="Guo W."/>
            <person name="Chen H."/>
            <person name="Chen S."/>
            <person name="Zhou L."/>
            <person name="Zhou L."/>
            <person name="Ni X."/>
            <person name="Tian J."/>
            <person name="Zhou Y."/>
            <person name="Sheng Y."/>
            <person name="Liu T."/>
            <person name="Pan Y."/>
            <person name="Xia L."/>
            <person name="Li J."/>
            <person name="Zhao F."/>
            <person name="Cao W."/>
        </authorList>
    </citation>
    <scope>NUCLEOTIDE SEQUENCE</scope>
    <source>
        <strain evidence="7">Rmic-2018</strain>
        <tissue evidence="7">Larvae</tissue>
    </source>
</reference>
<dbReference type="InterPro" id="IPR017907">
    <property type="entry name" value="Znf_RING_CS"/>
</dbReference>
<evidence type="ECO:0000256" key="5">
    <source>
        <dbReference type="SAM" id="MobiDB-lite"/>
    </source>
</evidence>
<organism evidence="7 8">
    <name type="scientific">Rhipicephalus microplus</name>
    <name type="common">Cattle tick</name>
    <name type="synonym">Boophilus microplus</name>
    <dbReference type="NCBI Taxonomy" id="6941"/>
    <lineage>
        <taxon>Eukaryota</taxon>
        <taxon>Metazoa</taxon>
        <taxon>Ecdysozoa</taxon>
        <taxon>Arthropoda</taxon>
        <taxon>Chelicerata</taxon>
        <taxon>Arachnida</taxon>
        <taxon>Acari</taxon>
        <taxon>Parasitiformes</taxon>
        <taxon>Ixodida</taxon>
        <taxon>Ixodoidea</taxon>
        <taxon>Ixodidae</taxon>
        <taxon>Rhipicephalinae</taxon>
        <taxon>Rhipicephalus</taxon>
        <taxon>Boophilus</taxon>
    </lineage>
</organism>
<evidence type="ECO:0000313" key="7">
    <source>
        <dbReference type="EMBL" id="KAH8029458.1"/>
    </source>
</evidence>
<evidence type="ECO:0000256" key="3">
    <source>
        <dbReference type="ARBA" id="ARBA00022833"/>
    </source>
</evidence>
<dbReference type="Proteomes" id="UP000821866">
    <property type="component" value="Chromosome 3"/>
</dbReference>
<dbReference type="CDD" id="cd16449">
    <property type="entry name" value="RING-HC"/>
    <property type="match status" value="1"/>
</dbReference>
<dbReference type="Gene3D" id="3.30.40.10">
    <property type="entry name" value="Zinc/RING finger domain, C3HC4 (zinc finger)"/>
    <property type="match status" value="1"/>
</dbReference>
<gene>
    <name evidence="7" type="ORF">HPB51_000554</name>
</gene>
<name>A0A9J6E590_RHIMP</name>
<keyword evidence="1" id="KW-0479">Metal-binding</keyword>
<evidence type="ECO:0000256" key="4">
    <source>
        <dbReference type="PROSITE-ProRule" id="PRU00175"/>
    </source>
</evidence>
<dbReference type="InterPro" id="IPR013083">
    <property type="entry name" value="Znf_RING/FYVE/PHD"/>
</dbReference>
<sequence>MATARHWYTLVGFSDELDWRQLAFVEPIPPNRICKACGLVTRVTAFLPCLHVFCRNCYEQCRHDDQHSCPLDGQLTVEEDVEWIEFPVENLLKRKAEMECQEGVASDGVTHQDNEETGGTPGGKEGDDDGGWQTVFTVRQKKALAKARKKLTITERDYDFLSPTSKSLSQPTSQKRPQKRKLSPLSKEDFKIIDAWSGRELDPAAGEQGGGDGVRGDPSNIPP</sequence>
<evidence type="ECO:0000259" key="6">
    <source>
        <dbReference type="PROSITE" id="PS50089"/>
    </source>
</evidence>
<protein>
    <recommendedName>
        <fullName evidence="6">RING-type domain-containing protein</fullName>
    </recommendedName>
</protein>
<comment type="caution">
    <text evidence="7">The sequence shown here is derived from an EMBL/GenBank/DDBJ whole genome shotgun (WGS) entry which is preliminary data.</text>
</comment>
<feature type="compositionally biased region" description="Polar residues" evidence="5">
    <location>
        <begin position="162"/>
        <end position="175"/>
    </location>
</feature>
<feature type="region of interest" description="Disordered" evidence="5">
    <location>
        <begin position="103"/>
        <end position="132"/>
    </location>
</feature>
<feature type="domain" description="RING-type" evidence="6">
    <location>
        <begin position="34"/>
        <end position="72"/>
    </location>
</feature>
<feature type="region of interest" description="Disordered" evidence="5">
    <location>
        <begin position="161"/>
        <end position="223"/>
    </location>
</feature>
<evidence type="ECO:0000313" key="8">
    <source>
        <dbReference type="Proteomes" id="UP000821866"/>
    </source>
</evidence>
<dbReference type="AlphaFoldDB" id="A0A9J6E590"/>
<keyword evidence="2 4" id="KW-0863">Zinc-finger</keyword>
<accession>A0A9J6E590</accession>